<sequence length="220" mass="24420">MTMRKISSKWIPKYLNVDQKKAKICVPFEKDKNFLSDLVTFDETQKLFLGEGGGWEDPFARSPPRGVVLTDATIAPCLPTKVHPINQTNHAPTMAYTRPKDMDGFYAHLSKPDTKFRQQVGTDLLTFLAEPSNPIDCQDIGLFVDGIIPWMQSSNYKGPFLPSSSTLTLPSNGVGYPIEGCSGLLGFTRATKPVIAHEAEVICVTKKDEDKLRIIETKNS</sequence>
<dbReference type="EMBL" id="OU898282">
    <property type="protein sequence ID" value="CAG9837435.1"/>
    <property type="molecule type" value="Genomic_DNA"/>
</dbReference>
<organism evidence="1 2">
    <name type="scientific">Diabrotica balteata</name>
    <name type="common">Banded cucumber beetle</name>
    <dbReference type="NCBI Taxonomy" id="107213"/>
    <lineage>
        <taxon>Eukaryota</taxon>
        <taxon>Metazoa</taxon>
        <taxon>Ecdysozoa</taxon>
        <taxon>Arthropoda</taxon>
        <taxon>Hexapoda</taxon>
        <taxon>Insecta</taxon>
        <taxon>Pterygota</taxon>
        <taxon>Neoptera</taxon>
        <taxon>Endopterygota</taxon>
        <taxon>Coleoptera</taxon>
        <taxon>Polyphaga</taxon>
        <taxon>Cucujiformia</taxon>
        <taxon>Chrysomeloidea</taxon>
        <taxon>Chrysomelidae</taxon>
        <taxon>Galerucinae</taxon>
        <taxon>Diabroticina</taxon>
        <taxon>Diabroticites</taxon>
        <taxon>Diabrotica</taxon>
    </lineage>
</organism>
<dbReference type="AlphaFoldDB" id="A0A9N9T5P9"/>
<gene>
    <name evidence="1" type="ORF">DIABBA_LOCUS10418</name>
</gene>
<dbReference type="OrthoDB" id="46159at2759"/>
<evidence type="ECO:0000313" key="2">
    <source>
        <dbReference type="Proteomes" id="UP001153709"/>
    </source>
</evidence>
<proteinExistence type="predicted"/>
<evidence type="ECO:0000313" key="1">
    <source>
        <dbReference type="EMBL" id="CAG9837435.1"/>
    </source>
</evidence>
<accession>A0A9N9T5P9</accession>
<dbReference type="Gene3D" id="1.25.10.10">
    <property type="entry name" value="Leucine-rich Repeat Variant"/>
    <property type="match status" value="1"/>
</dbReference>
<dbReference type="Proteomes" id="UP001153709">
    <property type="component" value="Chromosome 7"/>
</dbReference>
<reference evidence="1" key="1">
    <citation type="submission" date="2022-01" db="EMBL/GenBank/DDBJ databases">
        <authorList>
            <person name="King R."/>
        </authorList>
    </citation>
    <scope>NUCLEOTIDE SEQUENCE</scope>
</reference>
<keyword evidence="2" id="KW-1185">Reference proteome</keyword>
<dbReference type="InterPro" id="IPR011989">
    <property type="entry name" value="ARM-like"/>
</dbReference>
<protein>
    <submittedName>
        <fullName evidence="1">Uncharacterized protein</fullName>
    </submittedName>
</protein>
<name>A0A9N9T5P9_DIABA</name>